<dbReference type="EMBL" id="VSSQ01000068">
    <property type="protein sequence ID" value="MPL72856.1"/>
    <property type="molecule type" value="Genomic_DNA"/>
</dbReference>
<dbReference type="SUPFAM" id="SSF54637">
    <property type="entry name" value="Thioesterase/thiol ester dehydrase-isomerase"/>
    <property type="match status" value="1"/>
</dbReference>
<dbReference type="InterPro" id="IPR029069">
    <property type="entry name" value="HotDog_dom_sf"/>
</dbReference>
<dbReference type="GO" id="GO:0009062">
    <property type="term" value="P:fatty acid catabolic process"/>
    <property type="evidence" value="ECO:0007669"/>
    <property type="project" value="TreeGrafter"/>
</dbReference>
<keyword evidence="1" id="KW-0378">Hydrolase</keyword>
<dbReference type="PROSITE" id="PS51770">
    <property type="entry name" value="HOTDOG_ACOT"/>
    <property type="match status" value="1"/>
</dbReference>
<dbReference type="PANTHER" id="PTHR11049">
    <property type="entry name" value="ACYL COENZYME A THIOESTER HYDROLASE"/>
    <property type="match status" value="1"/>
</dbReference>
<dbReference type="AlphaFoldDB" id="A0A644U0U0"/>
<dbReference type="PANTHER" id="PTHR11049:SF24">
    <property type="entry name" value="CYTOSOLIC ACYL COENZYME A THIOESTER HYDROLASE"/>
    <property type="match status" value="1"/>
</dbReference>
<dbReference type="GO" id="GO:0052816">
    <property type="term" value="F:long-chain fatty acyl-CoA hydrolase activity"/>
    <property type="evidence" value="ECO:0007669"/>
    <property type="project" value="TreeGrafter"/>
</dbReference>
<evidence type="ECO:0000259" key="2">
    <source>
        <dbReference type="PROSITE" id="PS51770"/>
    </source>
</evidence>
<reference evidence="3" key="1">
    <citation type="submission" date="2019-08" db="EMBL/GenBank/DDBJ databases">
        <authorList>
            <person name="Kucharzyk K."/>
            <person name="Murdoch R.W."/>
            <person name="Higgins S."/>
            <person name="Loffler F."/>
        </authorList>
    </citation>
    <scope>NUCLEOTIDE SEQUENCE</scope>
</reference>
<dbReference type="GO" id="GO:0006637">
    <property type="term" value="P:acyl-CoA metabolic process"/>
    <property type="evidence" value="ECO:0007669"/>
    <property type="project" value="TreeGrafter"/>
</dbReference>
<sequence length="144" mass="16480">MALEKVINYKMIKSEDLNHHGTLFAGRCSEWFVETSFIAAGSRLNPKHIVCLKVHGLEFLHPMRLGNILGFESSIVHVGRTTLTVYTKIHEINSPNIKRLDGFITFCYVDNESKSTPHNLTLEFSTEEEKHLHERAANLMQSRD</sequence>
<accession>A0A644U0U0</accession>
<dbReference type="Pfam" id="PF03061">
    <property type="entry name" value="4HBT"/>
    <property type="match status" value="1"/>
</dbReference>
<gene>
    <name evidence="3" type="ORF">SDC9_18649</name>
</gene>
<dbReference type="InterPro" id="IPR033120">
    <property type="entry name" value="HOTDOG_ACOT"/>
</dbReference>
<evidence type="ECO:0000313" key="3">
    <source>
        <dbReference type="EMBL" id="MPL72856.1"/>
    </source>
</evidence>
<dbReference type="GO" id="GO:0005829">
    <property type="term" value="C:cytosol"/>
    <property type="evidence" value="ECO:0007669"/>
    <property type="project" value="TreeGrafter"/>
</dbReference>
<organism evidence="3">
    <name type="scientific">bioreactor metagenome</name>
    <dbReference type="NCBI Taxonomy" id="1076179"/>
    <lineage>
        <taxon>unclassified sequences</taxon>
        <taxon>metagenomes</taxon>
        <taxon>ecological metagenomes</taxon>
    </lineage>
</organism>
<dbReference type="InterPro" id="IPR006683">
    <property type="entry name" value="Thioestr_dom"/>
</dbReference>
<comment type="caution">
    <text evidence="3">The sequence shown here is derived from an EMBL/GenBank/DDBJ whole genome shotgun (WGS) entry which is preliminary data.</text>
</comment>
<dbReference type="CDD" id="cd03442">
    <property type="entry name" value="BFIT_BACH"/>
    <property type="match status" value="1"/>
</dbReference>
<feature type="domain" description="HotDog ACOT-type" evidence="2">
    <location>
        <begin position="2"/>
        <end position="112"/>
    </location>
</feature>
<dbReference type="InterPro" id="IPR040170">
    <property type="entry name" value="Cytosol_ACT"/>
</dbReference>
<protein>
    <recommendedName>
        <fullName evidence="2">HotDog ACOT-type domain-containing protein</fullName>
    </recommendedName>
</protein>
<name>A0A644U0U0_9ZZZZ</name>
<evidence type="ECO:0000256" key="1">
    <source>
        <dbReference type="ARBA" id="ARBA00022801"/>
    </source>
</evidence>
<proteinExistence type="predicted"/>
<dbReference type="Gene3D" id="3.10.129.10">
    <property type="entry name" value="Hotdog Thioesterase"/>
    <property type="match status" value="1"/>
</dbReference>